<dbReference type="Gene3D" id="1.20.1740.10">
    <property type="entry name" value="Amino acid/polyamine transporter I"/>
    <property type="match status" value="1"/>
</dbReference>
<accession>A0A1I2FQM7</accession>
<evidence type="ECO:0000256" key="5">
    <source>
        <dbReference type="ARBA" id="ARBA00022692"/>
    </source>
</evidence>
<comment type="subcellular location">
    <subcellularLocation>
        <location evidence="1">Membrane</location>
        <topology evidence="1">Multi-pass membrane protein</topology>
    </subcellularLocation>
</comment>
<dbReference type="GO" id="GO:0016020">
    <property type="term" value="C:membrane"/>
    <property type="evidence" value="ECO:0007669"/>
    <property type="project" value="UniProtKB-SubCell"/>
</dbReference>
<evidence type="ECO:0000313" key="9">
    <source>
        <dbReference type="EMBL" id="SFF07772.1"/>
    </source>
</evidence>
<keyword evidence="5 8" id="KW-0812">Transmembrane</keyword>
<dbReference type="InterPro" id="IPR004761">
    <property type="entry name" value="Spore_GerAB"/>
</dbReference>
<proteinExistence type="inferred from homology"/>
<reference evidence="10" key="1">
    <citation type="submission" date="2016-10" db="EMBL/GenBank/DDBJ databases">
        <authorList>
            <person name="Varghese N."/>
            <person name="Submissions S."/>
        </authorList>
    </citation>
    <scope>NUCLEOTIDE SEQUENCE [LARGE SCALE GENOMIC DNA]</scope>
    <source>
        <strain evidence="10">CGMCC 1.10223</strain>
    </source>
</reference>
<keyword evidence="6 8" id="KW-1133">Transmembrane helix</keyword>
<feature type="transmembrane region" description="Helical" evidence="8">
    <location>
        <begin position="275"/>
        <end position="296"/>
    </location>
</feature>
<keyword evidence="3" id="KW-0813">Transport</keyword>
<dbReference type="PANTHER" id="PTHR34975:SF2">
    <property type="entry name" value="SPORE GERMINATION PROTEIN A2"/>
    <property type="match status" value="1"/>
</dbReference>
<dbReference type="Proteomes" id="UP000183410">
    <property type="component" value="Unassembled WGS sequence"/>
</dbReference>
<feature type="transmembrane region" description="Helical" evidence="8">
    <location>
        <begin position="47"/>
        <end position="66"/>
    </location>
</feature>
<feature type="transmembrane region" description="Helical" evidence="8">
    <location>
        <begin position="152"/>
        <end position="172"/>
    </location>
</feature>
<evidence type="ECO:0000256" key="1">
    <source>
        <dbReference type="ARBA" id="ARBA00004141"/>
    </source>
</evidence>
<feature type="transmembrane region" description="Helical" evidence="8">
    <location>
        <begin position="86"/>
        <end position="107"/>
    </location>
</feature>
<evidence type="ECO:0000313" key="10">
    <source>
        <dbReference type="Proteomes" id="UP000183410"/>
    </source>
</evidence>
<dbReference type="PANTHER" id="PTHR34975">
    <property type="entry name" value="SPORE GERMINATION PROTEIN A2"/>
    <property type="match status" value="1"/>
</dbReference>
<feature type="transmembrane region" description="Helical" evidence="8">
    <location>
        <begin position="122"/>
        <end position="140"/>
    </location>
</feature>
<protein>
    <submittedName>
        <fullName evidence="9">Spore germination protein</fullName>
    </submittedName>
</protein>
<dbReference type="GO" id="GO:0009847">
    <property type="term" value="P:spore germination"/>
    <property type="evidence" value="ECO:0007669"/>
    <property type="project" value="InterPro"/>
</dbReference>
<evidence type="ECO:0000256" key="3">
    <source>
        <dbReference type="ARBA" id="ARBA00022448"/>
    </source>
</evidence>
<comment type="similarity">
    <text evidence="2">Belongs to the amino acid-polyamine-organocation (APC) superfamily. Spore germination protein (SGP) (TC 2.A.3.9) family.</text>
</comment>
<keyword evidence="10" id="KW-1185">Reference proteome</keyword>
<dbReference type="Pfam" id="PF03845">
    <property type="entry name" value="Spore_permease"/>
    <property type="match status" value="1"/>
</dbReference>
<evidence type="ECO:0000256" key="2">
    <source>
        <dbReference type="ARBA" id="ARBA00007998"/>
    </source>
</evidence>
<dbReference type="AlphaFoldDB" id="A0A1I2FQM7"/>
<feature type="transmembrane region" description="Helical" evidence="8">
    <location>
        <begin position="192"/>
        <end position="211"/>
    </location>
</feature>
<gene>
    <name evidence="9" type="ORF">SAMN04487969_11353</name>
</gene>
<evidence type="ECO:0000256" key="7">
    <source>
        <dbReference type="ARBA" id="ARBA00023136"/>
    </source>
</evidence>
<dbReference type="NCBIfam" id="TIGR00912">
    <property type="entry name" value="2A0309"/>
    <property type="match status" value="1"/>
</dbReference>
<keyword evidence="7 8" id="KW-0472">Membrane</keyword>
<dbReference type="RefSeq" id="WP_046232904.1">
    <property type="nucleotide sequence ID" value="NZ_FONN01000013.1"/>
</dbReference>
<evidence type="ECO:0000256" key="8">
    <source>
        <dbReference type="SAM" id="Phobius"/>
    </source>
</evidence>
<evidence type="ECO:0000256" key="4">
    <source>
        <dbReference type="ARBA" id="ARBA00022544"/>
    </source>
</evidence>
<feature type="transmembrane region" description="Helical" evidence="8">
    <location>
        <begin position="338"/>
        <end position="360"/>
    </location>
</feature>
<feature type="transmembrane region" description="Helical" evidence="8">
    <location>
        <begin position="223"/>
        <end position="246"/>
    </location>
</feature>
<organism evidence="9 10">
    <name type="scientific">Paenibacillus algorifonticola</name>
    <dbReference type="NCBI Taxonomy" id="684063"/>
    <lineage>
        <taxon>Bacteria</taxon>
        <taxon>Bacillati</taxon>
        <taxon>Bacillota</taxon>
        <taxon>Bacilli</taxon>
        <taxon>Bacillales</taxon>
        <taxon>Paenibacillaceae</taxon>
        <taxon>Paenibacillus</taxon>
    </lineage>
</organism>
<sequence>MKTNDRSKDSITATQAAMMTAKAMIGTGILVLPQSIAKSVETPDGWLSVLLSGILAMLCGFVVVKLSQRFPGRTYYQYSQEIVGKWIGACIGAGMCLYYIFSAGYLLRVMGEVVRMYLLDKTPIVIIMLTFMGVAIYMTTAGINAIAQLIELFLPIIILIMVVFIIFSFRDFELDNLRPVLGEGFAPVLKGIKPSILSFSGFEVMLFVTAFMSEPHKAIRAIFAGIGLTAVLYTLVVAVAIGSLTVEEVQTVTWPTMSVAMNIELPGGFFERFESLFTVLWVISMFTAFVLYHYGGSLGFGQLTGKKFQLFAYLSLPLIFMIAIWPSNLNKLFKLGDYIGYASFFMFGIIPVMFLILAAVRRAQHANKRAQ</sequence>
<keyword evidence="4" id="KW-0309">Germination</keyword>
<name>A0A1I2FQM7_9BACL</name>
<dbReference type="OrthoDB" id="2716906at2"/>
<feature type="transmembrane region" description="Helical" evidence="8">
    <location>
        <begin position="308"/>
        <end position="326"/>
    </location>
</feature>
<dbReference type="EMBL" id="FONN01000013">
    <property type="protein sequence ID" value="SFF07772.1"/>
    <property type="molecule type" value="Genomic_DNA"/>
</dbReference>
<evidence type="ECO:0000256" key="6">
    <source>
        <dbReference type="ARBA" id="ARBA00022989"/>
    </source>
</evidence>